<feature type="domain" description="DUF7507" evidence="3">
    <location>
        <begin position="3092"/>
        <end position="3196"/>
    </location>
</feature>
<evidence type="ECO:0000259" key="3">
    <source>
        <dbReference type="Pfam" id="PF24346"/>
    </source>
</evidence>
<organism evidence="4 5">
    <name type="scientific">Arenivirga flava</name>
    <dbReference type="NCBI Taxonomy" id="1930060"/>
    <lineage>
        <taxon>Bacteria</taxon>
        <taxon>Bacillati</taxon>
        <taxon>Actinomycetota</taxon>
        <taxon>Actinomycetes</taxon>
        <taxon>Micrococcales</taxon>
        <taxon>Microbacteriaceae</taxon>
        <taxon>Arenivirga</taxon>
    </lineage>
</organism>
<feature type="domain" description="DUF7507" evidence="3">
    <location>
        <begin position="2038"/>
        <end position="2142"/>
    </location>
</feature>
<dbReference type="RefSeq" id="WP_284232317.1">
    <property type="nucleotide sequence ID" value="NZ_BSUL01000001.1"/>
</dbReference>
<dbReference type="SMART" id="SM00710">
    <property type="entry name" value="PbH1"/>
    <property type="match status" value="15"/>
</dbReference>
<feature type="domain" description="DUF7507" evidence="3">
    <location>
        <begin position="1577"/>
        <end position="1682"/>
    </location>
</feature>
<feature type="domain" description="DUF7507" evidence="3">
    <location>
        <begin position="870"/>
        <end position="976"/>
    </location>
</feature>
<feature type="domain" description="DUF7507" evidence="3">
    <location>
        <begin position="1696"/>
        <end position="1796"/>
    </location>
</feature>
<feature type="region of interest" description="Disordered" evidence="1">
    <location>
        <begin position="4393"/>
        <end position="4434"/>
    </location>
</feature>
<dbReference type="Proteomes" id="UP001157160">
    <property type="component" value="Unassembled WGS sequence"/>
</dbReference>
<feature type="domain" description="DUF7507" evidence="3">
    <location>
        <begin position="4149"/>
        <end position="4243"/>
    </location>
</feature>
<feature type="domain" description="DUF7507" evidence="3">
    <location>
        <begin position="990"/>
        <end position="1093"/>
    </location>
</feature>
<feature type="domain" description="DUF7507" evidence="3">
    <location>
        <begin position="2393"/>
        <end position="2495"/>
    </location>
</feature>
<feature type="region of interest" description="Disordered" evidence="1">
    <location>
        <begin position="1079"/>
        <end position="1098"/>
    </location>
</feature>
<evidence type="ECO:0000313" key="5">
    <source>
        <dbReference type="Proteomes" id="UP001157160"/>
    </source>
</evidence>
<feature type="domain" description="DUF7507" evidence="3">
    <location>
        <begin position="1929"/>
        <end position="2023"/>
    </location>
</feature>
<dbReference type="Gene3D" id="2.60.40.10">
    <property type="entry name" value="Immunoglobulins"/>
    <property type="match status" value="2"/>
</dbReference>
<comment type="caution">
    <text evidence="4">The sequence shown here is derived from an EMBL/GenBank/DDBJ whole genome shotgun (WGS) entry which is preliminary data.</text>
</comment>
<keyword evidence="2" id="KW-0732">Signal</keyword>
<proteinExistence type="predicted"/>
<dbReference type="InterPro" id="IPR013783">
    <property type="entry name" value="Ig-like_fold"/>
</dbReference>
<feature type="domain" description="DUF7507" evidence="3">
    <location>
        <begin position="2745"/>
        <end position="2845"/>
    </location>
</feature>
<feature type="region of interest" description="Disordered" evidence="1">
    <location>
        <begin position="596"/>
        <end position="626"/>
    </location>
</feature>
<feature type="domain" description="DUF7507" evidence="3">
    <location>
        <begin position="3679"/>
        <end position="3781"/>
    </location>
</feature>
<feature type="domain" description="DUF7507" evidence="3">
    <location>
        <begin position="3911"/>
        <end position="4015"/>
    </location>
</feature>
<feature type="domain" description="DUF7507" evidence="3">
    <location>
        <begin position="3326"/>
        <end position="3424"/>
    </location>
</feature>
<feature type="domain" description="DUF7507" evidence="3">
    <location>
        <begin position="1226"/>
        <end position="1332"/>
    </location>
</feature>
<feature type="compositionally biased region" description="Polar residues" evidence="1">
    <location>
        <begin position="4425"/>
        <end position="4434"/>
    </location>
</feature>
<feature type="region of interest" description="Disordered" evidence="1">
    <location>
        <begin position="2362"/>
        <end position="2385"/>
    </location>
</feature>
<feature type="domain" description="DUF7507" evidence="3">
    <location>
        <begin position="2511"/>
        <end position="2611"/>
    </location>
</feature>
<feature type="domain" description="DUF7507" evidence="3">
    <location>
        <begin position="2270"/>
        <end position="2376"/>
    </location>
</feature>
<feature type="domain" description="DUF7507" evidence="3">
    <location>
        <begin position="1346"/>
        <end position="1450"/>
    </location>
</feature>
<feature type="domain" description="DUF7507" evidence="3">
    <location>
        <begin position="4028"/>
        <end position="4127"/>
    </location>
</feature>
<feature type="domain" description="DUF7507" evidence="3">
    <location>
        <begin position="3555"/>
        <end position="3664"/>
    </location>
</feature>
<feature type="domain" description="DUF7507" evidence="3">
    <location>
        <begin position="1812"/>
        <end position="1914"/>
    </location>
</feature>
<gene>
    <name evidence="4" type="ORF">GCM10025874_20510</name>
</gene>
<feature type="domain" description="DUF7507" evidence="3">
    <location>
        <begin position="2632"/>
        <end position="2728"/>
    </location>
</feature>
<dbReference type="EMBL" id="BSUL01000001">
    <property type="protein sequence ID" value="GMA28798.1"/>
    <property type="molecule type" value="Genomic_DNA"/>
</dbReference>
<feature type="domain" description="DUF7507" evidence="3">
    <location>
        <begin position="1463"/>
        <end position="1563"/>
    </location>
</feature>
<feature type="domain" description="DUF7507" evidence="3">
    <location>
        <begin position="3437"/>
        <end position="3540"/>
    </location>
</feature>
<feature type="domain" description="DUF7507" evidence="3">
    <location>
        <begin position="514"/>
        <end position="617"/>
    </location>
</feature>
<feature type="domain" description="DUF7507" evidence="3">
    <location>
        <begin position="3211"/>
        <end position="3312"/>
    </location>
</feature>
<feature type="domain" description="DUF7507" evidence="3">
    <location>
        <begin position="2976"/>
        <end position="3080"/>
    </location>
</feature>
<dbReference type="InterPro" id="IPR006626">
    <property type="entry name" value="PbH1"/>
</dbReference>
<evidence type="ECO:0000256" key="1">
    <source>
        <dbReference type="SAM" id="MobiDB-lite"/>
    </source>
</evidence>
<accession>A0AA37XBH9</accession>
<evidence type="ECO:0000313" key="4">
    <source>
        <dbReference type="EMBL" id="GMA28798.1"/>
    </source>
</evidence>
<keyword evidence="5" id="KW-1185">Reference proteome</keyword>
<feature type="compositionally biased region" description="Low complexity" evidence="1">
    <location>
        <begin position="4402"/>
        <end position="4424"/>
    </location>
</feature>
<feature type="domain" description="DUF7507" evidence="3">
    <location>
        <begin position="4260"/>
        <end position="4374"/>
    </location>
</feature>
<feature type="domain" description="DUF7507" evidence="3">
    <location>
        <begin position="1107"/>
        <end position="1209"/>
    </location>
</feature>
<feature type="signal peptide" evidence="2">
    <location>
        <begin position="1"/>
        <end position="21"/>
    </location>
</feature>
<feature type="region of interest" description="Disordered" evidence="1">
    <location>
        <begin position="2955"/>
        <end position="2977"/>
    </location>
</feature>
<dbReference type="InterPro" id="IPR051172">
    <property type="entry name" value="Chlamydia_OmcB"/>
</dbReference>
<name>A0AA37XBH9_9MICO</name>
<dbReference type="InterPro" id="IPR055354">
    <property type="entry name" value="DUF7507"/>
</dbReference>
<dbReference type="PANTHER" id="PTHR34819:SF3">
    <property type="entry name" value="CELL SURFACE PROTEIN"/>
    <property type="match status" value="1"/>
</dbReference>
<reference evidence="4 5" key="1">
    <citation type="journal article" date="2014" name="Int. J. Syst. Evol. Microbiol.">
        <title>Complete genome sequence of Corynebacterium casei LMG S-19264T (=DSM 44701T), isolated from a smear-ripened cheese.</title>
        <authorList>
            <consortium name="US DOE Joint Genome Institute (JGI-PGF)"/>
            <person name="Walter F."/>
            <person name="Albersmeier A."/>
            <person name="Kalinowski J."/>
            <person name="Ruckert C."/>
        </authorList>
    </citation>
    <scope>NUCLEOTIDE SEQUENCE [LARGE SCALE GENOMIC DNA]</scope>
    <source>
        <strain evidence="4 5">NBRC 112289</strain>
    </source>
</reference>
<feature type="chain" id="PRO_5041399030" description="DUF7507 domain-containing protein" evidence="2">
    <location>
        <begin position="22"/>
        <end position="4434"/>
    </location>
</feature>
<dbReference type="InterPro" id="IPR047589">
    <property type="entry name" value="DUF11_rpt"/>
</dbReference>
<feature type="domain" description="DUF7507" evidence="3">
    <location>
        <begin position="753"/>
        <end position="858"/>
    </location>
</feature>
<dbReference type="GO" id="GO:0005975">
    <property type="term" value="P:carbohydrate metabolic process"/>
    <property type="evidence" value="ECO:0007669"/>
    <property type="project" value="UniProtKB-ARBA"/>
</dbReference>
<feature type="domain" description="DUF7507" evidence="3">
    <location>
        <begin position="3795"/>
        <end position="3897"/>
    </location>
</feature>
<dbReference type="NCBIfam" id="TIGR01451">
    <property type="entry name" value="B_ant_repeat"/>
    <property type="match status" value="18"/>
</dbReference>
<dbReference type="Pfam" id="PF24346">
    <property type="entry name" value="DUF7507"/>
    <property type="match status" value="33"/>
</dbReference>
<feature type="domain" description="DUF7507" evidence="3">
    <location>
        <begin position="2858"/>
        <end position="2961"/>
    </location>
</feature>
<protein>
    <recommendedName>
        <fullName evidence="3">DUF7507 domain-containing protein</fullName>
    </recommendedName>
</protein>
<feature type="domain" description="DUF7507" evidence="3">
    <location>
        <begin position="2157"/>
        <end position="2253"/>
    </location>
</feature>
<sequence>MFRALAGVLAVAVAVTGLSLAALHEPAEAAVISWGAGNDGATPTYQETVNGDFITVGNGVLGCSGTALGGQSGSGTCNDLHLTTTATGNNVNDYFTMVNANAASGFTTNSSSATLTIPSGATVVKAFLNWSANTGVMDSQPNTFRCTPNTFTGATATMPSGSATGYRTQPVQFRVGTSGTPTSVPVGSVLEDTDSGEVAANTPHYYSAGADITSAFANVTTGSPITVQAGRIWAPTGPNCYAGWNLTLVYDFGGYVQGNTASAPKRVIYYEGHVRQSNGEAPLQVPFQGFTAVETGTARLGYSLFEGDRSIANDYMEYARGNASTYTRLTNPANPSGSTSTTNIGVGRAAGSVRYTQTGTDANFTNQNVDVNTNTLAAVQAGDTSVSLRVGTTGDSFLLRNAVLSVPTGGLVVQKTLLNSTSDVQYRTANEPAQFTIRVRNTGDGNLTNFTVTDDQSNCNATRASLAPGGVWEYTCTAASGSASGYTSTANVTATTGSNYSISASDSTQVVPTAIRLTKTSSLAAGATGRAGDVVNYSFTATNNGGTGSVLTGVTITDPLAGLSALTYGTWPSGTSGTLNPGQSVTATATYTLRQSDVDAGSVPNTASTRGTDPDGGTQPTATANRTQTVAANPALTVTKSGAYPSGQTGVVGNTVNWTIGITNSGNVTVSGITLTDTLAGLSTPVFGTWPSGTAGTLAPGQTVTATASSTIAQADVNRGSVSNTASASGRTPANVAVTGTSPAATVNTVAAAPAIVATKSATVSGTGAVGDTVSYTFSARNSGNVTLTGVAITDQLAGLSALSYGTWPSGTTGTLQPGQTVTATATYTIKQADVNAGAVDNTATASGTAPSGTVVTNAASARAATAAAAPGLVVTKSGALASGATGRAGDGVAYTFTLRNTGNVTLTGVGVRDPLSGLSAITFGTWPSGTAGTLQPGQQVTATATYALKQSDVDAGSVVNTATGTATPPSGTAFSRSSSSTLPITPAGALTLGKSGQITSGNGGVGSTVRYTFTLANTGNVTLTQLAISDPLSGLGAIGYGAWPSGTTGALAPGTQVTGTATYTVTQADVDRGFVQNTASASGRTPQGGTVSGSSPQTRVTTAAAAPAVTVQKTAAVSGSGIAGDVITYTFVARNAGNVTLTGVAVSDPLSGLSALTYGSWPSGTSGTLAPGQQVTATATYTIKQSDVNAGSVRNTASVSGLAPGAATPTTGTSEQVTTSTAAANPAFTVAKSASLAPGSTGRAGDTVNYAFTVRNSGNVTLTGVALSDPLPGLSAIAFGTWPSGTSGTLQPGQQVVATATYTLTQSDVDAGSVANTATGTVTPPSGTAFTRSGSATLPVASSGALVVTKTSALGSGSGNAGSRVDYAFTVRNSGNVTLRGVTLEDKLAGLGAITYGTWPSGTAGTLRPGQTVSATATYTLTQGDVDRGRVVNTASASGNPPSGDAVRSAEAQNTFLTAASAPAVSLTKSAAVAGSGAVGDVIAYTFVVRNTGNVTVSGGAVADPRLGTSSIDFGTWNGTLAPGASVTGTARYAITQTDVDAGQVRNTATFSGTAPGAVPVSASSGEVTTRTAASAPAVALTKTGAVSGSASPRAGDTVTYAFVLRNTGNVTLTSAGISDPLAGLSAIAYGTWTSGTAGTLLPGQQVSASATYTIRQADVDAGGIANTATGRGTAPNAAVSTATASSTVPLAPNAALSVTKTPSTTSGAAVGQTITYDFVIANPGTVTISGITLADSLPGISAPVISWPDADRVLAPGREARATATYVVRQSDVDAGFVRNTASVSGLNPQGGAVGADSNRAQTDTVARSAAIATTKTAELSGSGVVGDTITYTITARNGGNVTLTGVTIADSLPGISSLAYTWPGTPGTLAPGETVNARGTYAITQADVDAGSVRNVATASGQPPTGERVSNASPAATTQLVARTAEFTLAKDGALAPGARGNAGDDIDYTFTLRNTGNVTLTDLVVTDPEFPGLSINAASLAPGATLSGTARYRILLDDVEAGAAVNVASGAATGADGSRIIRTDAQTIRLDPQAAIDLQKRAAYAADQPNAGAAGSTVEYEFTITNIGNVTLNGVQLDDPRIDGPITVVWPDASAPNRLLPGEIATAAASAQVTQEEFDDGEIVNDATVTADGVGGPVSDDASITLLTGEGVPQIAITKSAPATAPAGGPVPFVYTITNTGNVTLTDVRLDDVRAGGDLRYAVWGNAPPTLAPGQSITSSPVDVTPTQDEIDQGFIEGPGTTSGAPAGGGARVEATASARTLLTASPALTVEKTVTAPPGLLRAGQDPSVLTYDFTIRNTGDIRLDGVALVDPLLPADAITYGAWPSGTSGVLLRGQFVTATATYALNQAQVDAGTLSNTATASGSPSDGSAPVSGSGTATQTIAPSSTLAVVKGGSVTSGIGAAGSTITWTFEIRNTGNVTLNALILAESLEGIGTPVFTWPGTPRELAPGQVATGTATYTVTQADVNRGFVDNLATATGTQPNGETTSQTSNTARVELLPGTPAAIGLVKTATLGDAAGRLGDVVSYEYVITNDGPVTLQDVTLTDPQAALSSFAFAWPGAAGTLQPGERAVARASHVVTQADVDAGTIDTTATVTGASARTAPPQSVTASDDAPVALVAPSNGLAVDKVGALRAGATGAPGDVVDYTVTVTNTGQGTLRDVAMTDPNASYTAGTWPSGVVGELAPGQRIVYTGSYPVVQSDIDAGSVTGAARATATAVRGADPAPVTDPETVVLPTNAAIAVTKSGSTRGAVGDAVTWSFTIRNTGNVTLRELTLADSLPGITGLEIRWPGAVGELPVGGAATASASSPVTQADLDAGSVTNTATVRGVPQSGPAVSASSGAVTVPLAAAEPSMRVVKTGDPGRNSGAGDLIRYAFEVENTGNVTLRDVALRDALPGLSPLVLTWPTTEDGVLAPGASLRATAFVVITQAQVDAGSITNTALATATPARGQSLEARSPEVVTPTETQEPSIASTVSGALAAGATGAAGDTVDWRYRLTNTGNVTLTDVTLRADEGAIDPASIAWPGAVGVLAPGASVTATGTSTLTQAQVDAGRVAEELDGTGLPPRGAAVTTTSRTDVAVASRPALAVTKDSELAEAGRGNAGDVVDYSFTVSNTGNVTLTLVDLIERLPGVSDPEITWPDADRPGVLLPGETADATADYTIEQADVDAGTIGNTVIAVGQPPTGARLSVESDRQITTTSPAAPAIEVVKTAPVSGQRVGQVLDYRFAIRNTGNVTLTGVELEDRLAGLGTPVISWPGATGTLAPGQQAVATAGVRVTQAQFDAGAIENTAVVRGTAPDRSTVATDDSAITTPLAASTPSVDLVKTGVLAPGATGRAGDRVEFTLTAVNTGDTTLTDVVVTDPNLGGTLLTIPSLAPQERRSVTASIVLSQASVDSGSYVNTATAAGASARDGSAVGDSAVSTVRLDQAPGLVVTKRGIAQGNAGVGDSIDYAFTIENTGNVTVSGVQLLDSKPGVTAPVIDWSAAAAEGRLAPGQRVTATASYPIAQADVDAGSVRNTATATGTLPSGDPVIGRSPESVVATAQATPSLRVVKGSTVADTNGDGVTGGVGDQVAYTITITNGGNVTVRDVTASDPLPGLSAPVASAWPAATGVLAPRQSVEFRAVYTVQQADVDAGSVRNTATASGTAANGAAVQGASAPNTARLVTARPSIAVTDEGALASGSGVAGDEILWRYSLTNTGNVTLRGVTLIESLATAGEVQYVWPGAEGVLAPGERVTATSLYPISQRDVDSGAVTSIVNGVATPPTGAAVRARAVDTVPLNRVAGLEVTKVGTPAAAGAVAVGDTVDYVFTLSNTGTTTLTGVTLTDPLQGVSSPRIEWPGTPGTIAPGVEVRATASYVIRQADVDAGAVRNVATARGTDPTGATVQVESALSEVPTAAQAPAIAAQKSGAVVAGDGSAGSTVRYDFRVTNAGNVTLRLIDLSDDLPGISRPALEFPATSGYLAPGETALGTATYALTQADVDRGFVDNIATAVGTSPAGARVSADSNTFRLQTAAPAPALQVTQMAGYADGGYGRAGDVIEYTYAVRNSGNVSLDATTLASSLGGLTDVVVSWPAEQGVLAPGAVATATARYTVTNDDVAAAQPIRNTVTAVGQPRVAGAAPVQASSAQSQLPVVAAAPQLTLQKTGTPSGAAVGDTIDYAFRVINSGNVRVAELELRDPRLGSQPIALTTTALDPGASFTVRAPYTVTQADVDAGVIDNTATITGLPQNGASRIISEGRTSLLTAAAAPGLELVKTVEPATDGAIGLGDELVYGFVLRNTGNQNLTNAAIVDALPGLGALRVDRSGADPQGVLPAGAQDGIAPGGVIRATAAYAITQDDVDAGRVTNAAGASATTPAGGSVSASSGQVVIDTEAAAPSIRVTDSGALAQGAPASRATRSSGRTRSPTRATPRCGSSSSATRS</sequence>
<evidence type="ECO:0000256" key="2">
    <source>
        <dbReference type="SAM" id="SignalP"/>
    </source>
</evidence>
<dbReference type="PANTHER" id="PTHR34819">
    <property type="entry name" value="LARGE CYSTEINE-RICH PERIPLASMIC PROTEIN OMCB"/>
    <property type="match status" value="1"/>
</dbReference>
<feature type="domain" description="DUF7507" evidence="3">
    <location>
        <begin position="633"/>
        <end position="739"/>
    </location>
</feature>